<feature type="repeat" description="TPR" evidence="3">
    <location>
        <begin position="342"/>
        <end position="375"/>
    </location>
</feature>
<dbReference type="GO" id="GO:0006368">
    <property type="term" value="P:transcription elongation by RNA polymerase II"/>
    <property type="evidence" value="ECO:0007669"/>
    <property type="project" value="TreeGrafter"/>
</dbReference>
<dbReference type="GO" id="GO:0016593">
    <property type="term" value="C:Cdc73/Paf1 complex"/>
    <property type="evidence" value="ECO:0007669"/>
    <property type="project" value="TreeGrafter"/>
</dbReference>
<dbReference type="Pfam" id="PF13424">
    <property type="entry name" value="TPR_12"/>
    <property type="match status" value="1"/>
</dbReference>
<dbReference type="Gene3D" id="1.25.40.10">
    <property type="entry name" value="Tetratricopeptide repeat domain"/>
    <property type="match status" value="5"/>
</dbReference>
<dbReference type="InterPro" id="IPR031101">
    <property type="entry name" value="Ctr9"/>
</dbReference>
<evidence type="ECO:0000256" key="2">
    <source>
        <dbReference type="ARBA" id="ARBA00022803"/>
    </source>
</evidence>
<sequence length="1083" mass="123797">MDSSGPVGDASAPYPKLEWQTNLDIPLKASEEVVSIDLQNDLPDDPADLRTLLVEEGSDKAYWLSIALAYCNQEKVKESVELIKVALDVFQGPQSAWLHSFLTWAYLRLAKEQSPDFQTRDYNLNQAEMHLKESITIDHAWIGNMVATVDLYYQRDLYDKALETADVFIKNIHAEDARNGKQPKSNVMFLLLRAKLLYQKGNYTASLRLFQELLVLNPVLQPDPRIGIGLCFWQLKDYKMAIRSWKRAKELNPQNGNVKMLLLMSEFHEILSEAADDEAFKSSYTQALKNLKTVYAENPDNAALLVLFQSYCYFKGDYEKAIGIYQKKILPRAQMTSSTIFSESAFWCGRAHYALKNYKKAFLQFQESLKSNEDNFLARFGLGQTQLQNSLVEEGILTFENLYKTQENMQELNYILGLLYGAKCLSEDPQNPISSIEKQKFSSKAVQMLEKYVKLTRTKNSQLLMLKAYLVLAELYQHQGQHKTSLDYLLRSLEQLETCGVTSLPFELLNNIGALCFINGNPQESQTYFERAREVFGKSLENDGRGITIQYNLSRALEGHDAEAAQGMYEEIIKEHPGYIDARVRRLCLRLMKDGNDELSTDMSELIAEFPSNLDARSFYGWYLKNKAVNTNDEKGQSLESAHNRETLVKYDSHDTYALTSLANLYVTIARDNKKSSSRDEEKSKQSFVKAIQLYQKVLQIDPFNIFAAQGLAIVFAENKRMGPALDILRKVRDSLDNESVHINLGHCLVEMHEFSKAIENYEIAKRRFENEKSKALLANVLGRAWYLRGVKERSLECFKKSLACAEEALNLEKAKSESKVVPSVSFNVALLHFQIAETLRRSTFKQRTSQDLEDALKGLETGISLLEELLASKSNLIPVEELEQRVQLGRTTMKSALQRCIAEQAKFEADVSEKLANARKAMEESELKEQEHLRQLDEQDRIKKDQENEMFRKLQEETRKLMQERAELDAMVDIKNDDGSLSGDEEFKNDGSRKKKKIAKRTKKQEGEEEPVKKRKAKRMVIGDDEDGEGDEVRQTKRSKKQFLSKELIEDSDEESEANVSEKENESGEPSPPNGDNEEGLF</sequence>
<dbReference type="InterPro" id="IPR011990">
    <property type="entry name" value="TPR-like_helical_dom_sf"/>
</dbReference>
<evidence type="ECO:0000256" key="1">
    <source>
        <dbReference type="ARBA" id="ARBA00022737"/>
    </source>
</evidence>
<evidence type="ECO:0000256" key="5">
    <source>
        <dbReference type="SAM" id="MobiDB-lite"/>
    </source>
</evidence>
<dbReference type="SUPFAM" id="SSF48452">
    <property type="entry name" value="TPR-like"/>
    <property type="match status" value="3"/>
</dbReference>
<evidence type="ECO:0000313" key="7">
    <source>
        <dbReference type="Proteomes" id="UP000191024"/>
    </source>
</evidence>
<dbReference type="GO" id="GO:0000993">
    <property type="term" value="F:RNA polymerase II complex binding"/>
    <property type="evidence" value="ECO:0007669"/>
    <property type="project" value="TreeGrafter"/>
</dbReference>
<dbReference type="PANTHER" id="PTHR14027">
    <property type="entry name" value="RNA POLYMERASE-ASSOCIATED PROTEIN CTR9"/>
    <property type="match status" value="1"/>
</dbReference>
<feature type="coiled-coil region" evidence="4">
    <location>
        <begin position="752"/>
        <end position="779"/>
    </location>
</feature>
<feature type="region of interest" description="Disordered" evidence="5">
    <location>
        <begin position="972"/>
        <end position="1083"/>
    </location>
</feature>
<dbReference type="InterPro" id="IPR019734">
    <property type="entry name" value="TPR_rpt"/>
</dbReference>
<dbReference type="OrthoDB" id="343875at2759"/>
<gene>
    <name evidence="6" type="ORF">LAMI_0C00430G</name>
</gene>
<dbReference type="AlphaFoldDB" id="A0A1G4IZI0"/>
<dbReference type="PROSITE" id="PS50005">
    <property type="entry name" value="TPR"/>
    <property type="match status" value="2"/>
</dbReference>
<dbReference type="Pfam" id="PF13432">
    <property type="entry name" value="TPR_16"/>
    <property type="match status" value="2"/>
</dbReference>
<feature type="coiled-coil region" evidence="4">
    <location>
        <begin position="880"/>
        <end position="972"/>
    </location>
</feature>
<keyword evidence="2 3" id="KW-0802">TPR repeat</keyword>
<dbReference type="PANTHER" id="PTHR14027:SF2">
    <property type="entry name" value="RNA POLYMERASE-ASSOCIATED PROTEIN CTR9 HOMOLOG"/>
    <property type="match status" value="1"/>
</dbReference>
<evidence type="ECO:0000313" key="6">
    <source>
        <dbReference type="EMBL" id="SCU82677.1"/>
    </source>
</evidence>
<dbReference type="EMBL" id="LT598466">
    <property type="protein sequence ID" value="SCU82677.1"/>
    <property type="molecule type" value="Genomic_DNA"/>
</dbReference>
<accession>A0A1G4IZI0</accession>
<name>A0A1G4IZI0_9SACH</name>
<keyword evidence="7" id="KW-1185">Reference proteome</keyword>
<evidence type="ECO:0000256" key="3">
    <source>
        <dbReference type="PROSITE-ProRule" id="PRU00339"/>
    </source>
</evidence>
<dbReference type="GO" id="GO:0006355">
    <property type="term" value="P:regulation of DNA-templated transcription"/>
    <property type="evidence" value="ECO:0007669"/>
    <property type="project" value="InterPro"/>
</dbReference>
<protein>
    <submittedName>
        <fullName evidence="6">LAMI_0C00430g1_1</fullName>
    </submittedName>
</protein>
<feature type="repeat" description="TPR" evidence="3">
    <location>
        <begin position="222"/>
        <end position="255"/>
    </location>
</feature>
<evidence type="ECO:0000256" key="4">
    <source>
        <dbReference type="SAM" id="Coils"/>
    </source>
</evidence>
<organism evidence="6 7">
    <name type="scientific">Lachancea mirantina</name>
    <dbReference type="NCBI Taxonomy" id="1230905"/>
    <lineage>
        <taxon>Eukaryota</taxon>
        <taxon>Fungi</taxon>
        <taxon>Dikarya</taxon>
        <taxon>Ascomycota</taxon>
        <taxon>Saccharomycotina</taxon>
        <taxon>Saccharomycetes</taxon>
        <taxon>Saccharomycetales</taxon>
        <taxon>Saccharomycetaceae</taxon>
        <taxon>Lachancea</taxon>
    </lineage>
</organism>
<keyword evidence="1" id="KW-0677">Repeat</keyword>
<dbReference type="SMART" id="SM00028">
    <property type="entry name" value="TPR"/>
    <property type="match status" value="8"/>
</dbReference>
<proteinExistence type="predicted"/>
<keyword evidence="4" id="KW-0175">Coiled coil</keyword>
<reference evidence="7" key="1">
    <citation type="submission" date="2016-03" db="EMBL/GenBank/DDBJ databases">
        <authorList>
            <person name="Devillers H."/>
        </authorList>
    </citation>
    <scope>NUCLEOTIDE SEQUENCE [LARGE SCALE GENOMIC DNA]</scope>
</reference>
<dbReference type="STRING" id="1230905.A0A1G4IZI0"/>
<dbReference type="Proteomes" id="UP000191024">
    <property type="component" value="Chromosome C"/>
</dbReference>
<feature type="compositionally biased region" description="Basic residues" evidence="5">
    <location>
        <begin position="994"/>
        <end position="1004"/>
    </location>
</feature>